<comment type="caution">
    <text evidence="1">The sequence shown here is derived from an EMBL/GenBank/DDBJ whole genome shotgun (WGS) entry which is preliminary data.</text>
</comment>
<dbReference type="EMBL" id="JAENGY010001134">
    <property type="protein sequence ID" value="KAG6952135.1"/>
    <property type="molecule type" value="Genomic_DNA"/>
</dbReference>
<accession>A0A8J5IDM0</accession>
<protein>
    <submittedName>
        <fullName evidence="1">Uncharacterized protein</fullName>
    </submittedName>
</protein>
<reference evidence="1" key="1">
    <citation type="submission" date="2021-01" db="EMBL/GenBank/DDBJ databases">
        <title>Phytophthora aleatoria, a newly-described species from Pinus radiata is distinct from Phytophthora cactorum isolates based on comparative genomics.</title>
        <authorList>
            <person name="Mcdougal R."/>
            <person name="Panda P."/>
            <person name="Williams N."/>
            <person name="Studholme D.J."/>
        </authorList>
    </citation>
    <scope>NUCLEOTIDE SEQUENCE</scope>
    <source>
        <strain evidence="1">NZFS 4037</strain>
    </source>
</reference>
<evidence type="ECO:0000313" key="1">
    <source>
        <dbReference type="EMBL" id="KAG6952135.1"/>
    </source>
</evidence>
<keyword evidence="2" id="KW-1185">Reference proteome</keyword>
<proteinExistence type="predicted"/>
<evidence type="ECO:0000313" key="2">
    <source>
        <dbReference type="Proteomes" id="UP000709295"/>
    </source>
</evidence>
<dbReference type="AlphaFoldDB" id="A0A8J5IDM0"/>
<organism evidence="1 2">
    <name type="scientific">Phytophthora aleatoria</name>
    <dbReference type="NCBI Taxonomy" id="2496075"/>
    <lineage>
        <taxon>Eukaryota</taxon>
        <taxon>Sar</taxon>
        <taxon>Stramenopiles</taxon>
        <taxon>Oomycota</taxon>
        <taxon>Peronosporomycetes</taxon>
        <taxon>Peronosporales</taxon>
        <taxon>Peronosporaceae</taxon>
        <taxon>Phytophthora</taxon>
    </lineage>
</organism>
<sequence>MASVKVPLLGHRFTAGRRGSGLLCHHVRLVFPEKTQLSPYILIYTDRQRDSFERNNSGSPPLDYLSTKAIRSSTPERFQRIEFQVHL</sequence>
<dbReference type="Proteomes" id="UP000709295">
    <property type="component" value="Unassembled WGS sequence"/>
</dbReference>
<name>A0A8J5IDM0_9STRA</name>
<gene>
    <name evidence="1" type="ORF">JG688_00013408</name>
</gene>